<comment type="caution">
    <text evidence="1">The sequence shown here is derived from an EMBL/GenBank/DDBJ whole genome shotgun (WGS) entry which is preliminary data.</text>
</comment>
<evidence type="ECO:0000313" key="1">
    <source>
        <dbReference type="EMBL" id="MBB2924007.1"/>
    </source>
</evidence>
<accession>A0A7W4YCT4</accession>
<dbReference type="Proteomes" id="UP000518206">
    <property type="component" value="Unassembled WGS sequence"/>
</dbReference>
<sequence>MSDSWDAEVFRVPDIAWHAEAPPVRYPIPVQYAGELDVGDEVTIGLPGRYFIDGQVLARGERDVVALRGRADELASLAVAAPYAYWLAQAYPKAGLTMQWWPVMYSWTYRDAVSPGKERPEAPPTAPEDSGSWLQSVRAALDEPPVRRPHPARLAGSLSGRAVRLQHERGQWSWWIAVSEPFDHNGDFLVSAMRTHHYWLSQVTFDPVQRQQAVPLYRLFVYD</sequence>
<evidence type="ECO:0000313" key="2">
    <source>
        <dbReference type="Proteomes" id="UP000518206"/>
    </source>
</evidence>
<gene>
    <name evidence="1" type="ORF">FHR80_002935</name>
</gene>
<dbReference type="AlphaFoldDB" id="A0A7W4YCT4"/>
<dbReference type="EMBL" id="JACHVX010000004">
    <property type="protein sequence ID" value="MBB2924007.1"/>
    <property type="molecule type" value="Genomic_DNA"/>
</dbReference>
<protein>
    <submittedName>
        <fullName evidence="1">Uncharacterized protein</fullName>
    </submittedName>
</protein>
<organism evidence="1 2">
    <name type="scientific">Cellulomonas cellasea</name>
    <dbReference type="NCBI Taxonomy" id="43670"/>
    <lineage>
        <taxon>Bacteria</taxon>
        <taxon>Bacillati</taxon>
        <taxon>Actinomycetota</taxon>
        <taxon>Actinomycetes</taxon>
        <taxon>Micrococcales</taxon>
        <taxon>Cellulomonadaceae</taxon>
        <taxon>Cellulomonas</taxon>
    </lineage>
</organism>
<reference evidence="1 2" key="2">
    <citation type="submission" date="2020-08" db="EMBL/GenBank/DDBJ databases">
        <authorList>
            <person name="Partida-Martinez L."/>
            <person name="Huntemann M."/>
            <person name="Clum A."/>
            <person name="Wang J."/>
            <person name="Palaniappan K."/>
            <person name="Ritter S."/>
            <person name="Chen I.-M."/>
            <person name="Stamatis D."/>
            <person name="Reddy T."/>
            <person name="O'Malley R."/>
            <person name="Daum C."/>
            <person name="Shapiro N."/>
            <person name="Ivanova N."/>
            <person name="Kyrpides N."/>
            <person name="Woyke T."/>
        </authorList>
    </citation>
    <scope>NUCLEOTIDE SEQUENCE [LARGE SCALE GENOMIC DNA]</scope>
    <source>
        <strain evidence="1 2">RAS26</strain>
    </source>
</reference>
<reference evidence="1 2" key="1">
    <citation type="submission" date="2020-08" db="EMBL/GenBank/DDBJ databases">
        <title>The Agave Microbiome: Exploring the role of microbial communities in plant adaptations to desert environments.</title>
        <authorList>
            <person name="Partida-Martinez L.P."/>
        </authorList>
    </citation>
    <scope>NUCLEOTIDE SEQUENCE [LARGE SCALE GENOMIC DNA]</scope>
    <source>
        <strain evidence="1 2">RAS26</strain>
    </source>
</reference>
<proteinExistence type="predicted"/>
<dbReference type="RefSeq" id="WP_183296808.1">
    <property type="nucleotide sequence ID" value="NZ_JACHVX010000004.1"/>
</dbReference>
<name>A0A7W4YCT4_9CELL</name>